<keyword evidence="1" id="KW-1133">Transmembrane helix</keyword>
<comment type="caution">
    <text evidence="2">The sequence shown here is derived from an EMBL/GenBank/DDBJ whole genome shotgun (WGS) entry which is preliminary data.</text>
</comment>
<protein>
    <submittedName>
        <fullName evidence="2">Uncharacterized protein</fullName>
    </submittedName>
</protein>
<dbReference type="EMBL" id="QUSY01000856">
    <property type="protein sequence ID" value="RHY27041.1"/>
    <property type="molecule type" value="Genomic_DNA"/>
</dbReference>
<reference evidence="2 3" key="1">
    <citation type="submission" date="2018-08" db="EMBL/GenBank/DDBJ databases">
        <title>Aphanomyces genome sequencing and annotation.</title>
        <authorList>
            <person name="Minardi D."/>
            <person name="Oidtmann B."/>
            <person name="Van Der Giezen M."/>
            <person name="Studholme D.J."/>
        </authorList>
    </citation>
    <scope>NUCLEOTIDE SEQUENCE [LARGE SCALE GENOMIC DNA]</scope>
    <source>
        <strain evidence="2 3">NJM0002</strain>
    </source>
</reference>
<keyword evidence="1" id="KW-0472">Membrane</keyword>
<keyword evidence="1" id="KW-0812">Transmembrane</keyword>
<gene>
    <name evidence="2" type="ORF">DYB32_007092</name>
</gene>
<sequence length="425" mass="48230">MVVRRLHGMQGMNVWYAITMAVCGCLGLLMLGFISYWCFKLRQDKQRRSAIIMSARGGMHESSHLLQRASLDWPSLLTSATLPMSSSSTSLYLSPIPEELRTNRDKEFVRDFCERSEYEPSTLDMSALITPYSEYLWLDKPALYIGKDRSKRMYLLGRASLSHLTSARFGLMGDRGRFTQLLCSIFPTTALQDKDVPVLRAYFHYVHDTCPHVLPVLDIQLMAPTNKILVVTPYVPQGSLKDYIYHRCKTAMVQATLSGYEAVFFQRSPPTTQVETPVKLFGQLFFEMVFGVEWSPSRLNPNGTVSFGSYQPPTDVVRAPTMSFRAAHELQVRDVFSAIFQPFQHTATIESLLALPLFQKDPVPRLHRSFARRDPFRVDSGTSLPDTTKPKLPQDMETLVQAALDWSNPQQDPMLSHHHVVVQAA</sequence>
<name>A0A418APY9_9STRA</name>
<accession>A0A418APY9</accession>
<evidence type="ECO:0000313" key="3">
    <source>
        <dbReference type="Proteomes" id="UP000285060"/>
    </source>
</evidence>
<evidence type="ECO:0000256" key="1">
    <source>
        <dbReference type="SAM" id="Phobius"/>
    </source>
</evidence>
<dbReference type="VEuPathDB" id="FungiDB:H310_03136"/>
<dbReference type="AlphaFoldDB" id="A0A418APY9"/>
<keyword evidence="3" id="KW-1185">Reference proteome</keyword>
<proteinExistence type="predicted"/>
<evidence type="ECO:0000313" key="2">
    <source>
        <dbReference type="EMBL" id="RHY27041.1"/>
    </source>
</evidence>
<dbReference type="Proteomes" id="UP000285060">
    <property type="component" value="Unassembled WGS sequence"/>
</dbReference>
<organism evidence="2 3">
    <name type="scientific">Aphanomyces invadans</name>
    <dbReference type="NCBI Taxonomy" id="157072"/>
    <lineage>
        <taxon>Eukaryota</taxon>
        <taxon>Sar</taxon>
        <taxon>Stramenopiles</taxon>
        <taxon>Oomycota</taxon>
        <taxon>Saprolegniomycetes</taxon>
        <taxon>Saprolegniales</taxon>
        <taxon>Verrucalvaceae</taxon>
        <taxon>Aphanomyces</taxon>
    </lineage>
</organism>
<dbReference type="PROSITE" id="PS51257">
    <property type="entry name" value="PROKAR_LIPOPROTEIN"/>
    <property type="match status" value="1"/>
</dbReference>
<feature type="transmembrane region" description="Helical" evidence="1">
    <location>
        <begin position="14"/>
        <end position="39"/>
    </location>
</feature>